<name>A0ABQ8JWL0_DERPT</name>
<dbReference type="EMBL" id="NJHN03000008">
    <property type="protein sequence ID" value="KAH9426828.1"/>
    <property type="molecule type" value="Genomic_DNA"/>
</dbReference>
<keyword evidence="1" id="KW-0472">Membrane</keyword>
<accession>A0ABQ8JWL0</accession>
<gene>
    <name evidence="2" type="ORF">DERP_002928</name>
</gene>
<reference evidence="2 3" key="1">
    <citation type="journal article" date="2018" name="J. Allergy Clin. Immunol.">
        <title>High-quality assembly of Dermatophagoides pteronyssinus genome and transcriptome reveals a wide range of novel allergens.</title>
        <authorList>
            <person name="Liu X.Y."/>
            <person name="Yang K.Y."/>
            <person name="Wang M.Q."/>
            <person name="Kwok J.S."/>
            <person name="Zeng X."/>
            <person name="Yang Z."/>
            <person name="Xiao X.J."/>
            <person name="Lau C.P."/>
            <person name="Li Y."/>
            <person name="Huang Z.M."/>
            <person name="Ba J.G."/>
            <person name="Yim A.K."/>
            <person name="Ouyang C.Y."/>
            <person name="Ngai S.M."/>
            <person name="Chan T.F."/>
            <person name="Leung E.L."/>
            <person name="Liu L."/>
            <person name="Liu Z.G."/>
            <person name="Tsui S.K."/>
        </authorList>
    </citation>
    <scope>NUCLEOTIDE SEQUENCE [LARGE SCALE GENOMIC DNA]</scope>
    <source>
        <strain evidence="2">Derp</strain>
    </source>
</reference>
<feature type="transmembrane region" description="Helical" evidence="1">
    <location>
        <begin position="12"/>
        <end position="32"/>
    </location>
</feature>
<proteinExistence type="predicted"/>
<dbReference type="Proteomes" id="UP000887458">
    <property type="component" value="Unassembled WGS sequence"/>
</dbReference>
<protein>
    <submittedName>
        <fullName evidence="2">Uncharacterized protein</fullName>
    </submittedName>
</protein>
<evidence type="ECO:0000256" key="1">
    <source>
        <dbReference type="SAM" id="Phobius"/>
    </source>
</evidence>
<keyword evidence="3" id="KW-1185">Reference proteome</keyword>
<reference evidence="2 3" key="2">
    <citation type="journal article" date="2022" name="Mol. Biol. Evol.">
        <title>Comparative Genomics Reveals Insights into the Divergent Evolution of Astigmatic Mites and Household Pest Adaptations.</title>
        <authorList>
            <person name="Xiong Q."/>
            <person name="Wan A.T."/>
            <person name="Liu X."/>
            <person name="Fung C.S."/>
            <person name="Xiao X."/>
            <person name="Malainual N."/>
            <person name="Hou J."/>
            <person name="Wang L."/>
            <person name="Wang M."/>
            <person name="Yang K.Y."/>
            <person name="Cui Y."/>
            <person name="Leung E.L."/>
            <person name="Nong W."/>
            <person name="Shin S.K."/>
            <person name="Au S.W."/>
            <person name="Jeong K.Y."/>
            <person name="Chew F.T."/>
            <person name="Hui J.H."/>
            <person name="Leung T.F."/>
            <person name="Tungtrongchitr A."/>
            <person name="Zhong N."/>
            <person name="Liu Z."/>
            <person name="Tsui S.K."/>
        </authorList>
    </citation>
    <scope>NUCLEOTIDE SEQUENCE [LARGE SCALE GENOMIC DNA]</scope>
    <source>
        <strain evidence="2">Derp</strain>
    </source>
</reference>
<evidence type="ECO:0000313" key="3">
    <source>
        <dbReference type="Proteomes" id="UP000887458"/>
    </source>
</evidence>
<keyword evidence="1" id="KW-0812">Transmembrane</keyword>
<sequence>MDCACSIRMKISEFYCILLFHYVYIGILSTLLNEYYNKPTNKQTTFINSRSIIDLKKTFDYYEKKKIQLSSV</sequence>
<organism evidence="2 3">
    <name type="scientific">Dermatophagoides pteronyssinus</name>
    <name type="common">European house dust mite</name>
    <dbReference type="NCBI Taxonomy" id="6956"/>
    <lineage>
        <taxon>Eukaryota</taxon>
        <taxon>Metazoa</taxon>
        <taxon>Ecdysozoa</taxon>
        <taxon>Arthropoda</taxon>
        <taxon>Chelicerata</taxon>
        <taxon>Arachnida</taxon>
        <taxon>Acari</taxon>
        <taxon>Acariformes</taxon>
        <taxon>Sarcoptiformes</taxon>
        <taxon>Astigmata</taxon>
        <taxon>Psoroptidia</taxon>
        <taxon>Analgoidea</taxon>
        <taxon>Pyroglyphidae</taxon>
        <taxon>Dermatophagoidinae</taxon>
        <taxon>Dermatophagoides</taxon>
    </lineage>
</organism>
<evidence type="ECO:0000313" key="2">
    <source>
        <dbReference type="EMBL" id="KAH9426828.1"/>
    </source>
</evidence>
<keyword evidence="1" id="KW-1133">Transmembrane helix</keyword>
<comment type="caution">
    <text evidence="2">The sequence shown here is derived from an EMBL/GenBank/DDBJ whole genome shotgun (WGS) entry which is preliminary data.</text>
</comment>